<evidence type="ECO:0000256" key="8">
    <source>
        <dbReference type="ARBA" id="ARBA00023157"/>
    </source>
</evidence>
<dbReference type="InterPro" id="IPR013783">
    <property type="entry name" value="Ig-like_fold"/>
</dbReference>
<keyword evidence="7 11" id="KW-0472">Membrane</keyword>
<feature type="domain" description="Fibronectin type-III" evidence="12">
    <location>
        <begin position="482"/>
        <end position="577"/>
    </location>
</feature>
<dbReference type="CDD" id="cd00063">
    <property type="entry name" value="FN3"/>
    <property type="match status" value="3"/>
</dbReference>
<dbReference type="Pfam" id="PF00041">
    <property type="entry name" value="fn3"/>
    <property type="match status" value="1"/>
</dbReference>
<dbReference type="InterPro" id="IPR003961">
    <property type="entry name" value="FN3_dom"/>
</dbReference>
<evidence type="ECO:0000256" key="11">
    <source>
        <dbReference type="SAM" id="Phobius"/>
    </source>
</evidence>
<comment type="subcellular location">
    <subcellularLocation>
        <location evidence="1">Membrane</location>
        <topology evidence="1">Single-pass type I membrane protein</topology>
    </subcellularLocation>
</comment>
<dbReference type="OrthoDB" id="10005435at2759"/>
<dbReference type="Gene3D" id="2.60.40.10">
    <property type="entry name" value="Immunoglobulins"/>
    <property type="match status" value="4"/>
</dbReference>
<dbReference type="GO" id="GO:0004896">
    <property type="term" value="F:cytokine receptor activity"/>
    <property type="evidence" value="ECO:0007669"/>
    <property type="project" value="InterPro"/>
</dbReference>
<dbReference type="PROSITE" id="PS01353">
    <property type="entry name" value="HEMATOPO_REC_L_F2"/>
    <property type="match status" value="1"/>
</dbReference>
<keyword evidence="4" id="KW-0732">Signal</keyword>
<feature type="transmembrane region" description="Helical" evidence="11">
    <location>
        <begin position="585"/>
        <end position="607"/>
    </location>
</feature>
<feature type="domain" description="Fibronectin type-III" evidence="12">
    <location>
        <begin position="188"/>
        <end position="278"/>
    </location>
</feature>
<dbReference type="PANTHER" id="PTHR48423:SF1">
    <property type="entry name" value="INTERLEUKIN-27 RECEPTOR SUBUNIT ALPHA"/>
    <property type="match status" value="1"/>
</dbReference>
<keyword evidence="8" id="KW-1015">Disulfide bond</keyword>
<evidence type="ECO:0000256" key="2">
    <source>
        <dbReference type="ARBA" id="ARBA00008921"/>
    </source>
</evidence>
<evidence type="ECO:0000256" key="4">
    <source>
        <dbReference type="ARBA" id="ARBA00022729"/>
    </source>
</evidence>
<evidence type="ECO:0000259" key="12">
    <source>
        <dbReference type="PROSITE" id="PS50853"/>
    </source>
</evidence>
<dbReference type="KEGG" id="pbi:103053316"/>
<keyword evidence="13" id="KW-1185">Reference proteome</keyword>
<feature type="domain" description="Fibronectin type-III" evidence="12">
    <location>
        <begin position="381"/>
        <end position="479"/>
    </location>
</feature>
<dbReference type="GeneID" id="103053316"/>
<dbReference type="SMART" id="SM00060">
    <property type="entry name" value="FN3"/>
    <property type="match status" value="4"/>
</dbReference>
<accession>A0A9F5IX13</accession>
<dbReference type="InterPro" id="IPR052672">
    <property type="entry name" value="Type1_Cytokine_Rcpt_Type2"/>
</dbReference>
<evidence type="ECO:0000256" key="3">
    <source>
        <dbReference type="ARBA" id="ARBA00022692"/>
    </source>
</evidence>
<keyword evidence="9 14" id="KW-0675">Receptor</keyword>
<dbReference type="PANTHER" id="PTHR48423">
    <property type="entry name" value="INTERLEUKIN-27 RECEPTOR SUBUNIT ALPHA"/>
    <property type="match status" value="1"/>
</dbReference>
<dbReference type="GO" id="GO:0005886">
    <property type="term" value="C:plasma membrane"/>
    <property type="evidence" value="ECO:0007669"/>
    <property type="project" value="UniProtKB-ARBA"/>
</dbReference>
<keyword evidence="5" id="KW-0677">Repeat</keyword>
<organism evidence="13 14">
    <name type="scientific">Python bivittatus</name>
    <name type="common">Burmese python</name>
    <name type="synonym">Python molurus bivittatus</name>
    <dbReference type="NCBI Taxonomy" id="176946"/>
    <lineage>
        <taxon>Eukaryota</taxon>
        <taxon>Metazoa</taxon>
        <taxon>Chordata</taxon>
        <taxon>Craniata</taxon>
        <taxon>Vertebrata</taxon>
        <taxon>Euteleostomi</taxon>
        <taxon>Lepidosauria</taxon>
        <taxon>Squamata</taxon>
        <taxon>Bifurcata</taxon>
        <taxon>Unidentata</taxon>
        <taxon>Episquamata</taxon>
        <taxon>Toxicofera</taxon>
        <taxon>Serpentes</taxon>
        <taxon>Henophidia</taxon>
        <taxon>Pythonidae</taxon>
        <taxon>Python</taxon>
    </lineage>
</organism>
<dbReference type="InterPro" id="IPR003529">
    <property type="entry name" value="Hematopoietin_rcpt_Gp130_CS"/>
</dbReference>
<dbReference type="PROSITE" id="PS50853">
    <property type="entry name" value="FN3"/>
    <property type="match status" value="3"/>
</dbReference>
<evidence type="ECO:0000256" key="1">
    <source>
        <dbReference type="ARBA" id="ARBA00004479"/>
    </source>
</evidence>
<evidence type="ECO:0000313" key="13">
    <source>
        <dbReference type="Proteomes" id="UP000695026"/>
    </source>
</evidence>
<keyword evidence="6 11" id="KW-1133">Transmembrane helix</keyword>
<dbReference type="RefSeq" id="XP_025027522.1">
    <property type="nucleotide sequence ID" value="XM_025171754.1"/>
</dbReference>
<dbReference type="InterPro" id="IPR036116">
    <property type="entry name" value="FN3_sf"/>
</dbReference>
<keyword evidence="10" id="KW-0325">Glycoprotein</keyword>
<evidence type="ECO:0000256" key="9">
    <source>
        <dbReference type="ARBA" id="ARBA00023170"/>
    </source>
</evidence>
<evidence type="ECO:0000256" key="6">
    <source>
        <dbReference type="ARBA" id="ARBA00022989"/>
    </source>
</evidence>
<dbReference type="Proteomes" id="UP000695026">
    <property type="component" value="Unplaced"/>
</dbReference>
<gene>
    <name evidence="14" type="primary">IL12RB2</name>
</gene>
<name>A0A9F5IX13_PYTBI</name>
<dbReference type="SUPFAM" id="SSF49265">
    <property type="entry name" value="Fibronectin type III"/>
    <property type="match status" value="3"/>
</dbReference>
<protein>
    <submittedName>
        <fullName evidence="14">Interleukin-12 receptor subunit beta-2</fullName>
    </submittedName>
</protein>
<keyword evidence="3 11" id="KW-0812">Transmembrane</keyword>
<evidence type="ECO:0000256" key="5">
    <source>
        <dbReference type="ARBA" id="ARBA00022737"/>
    </source>
</evidence>
<evidence type="ECO:0000256" key="10">
    <source>
        <dbReference type="ARBA" id="ARBA00023180"/>
    </source>
</evidence>
<reference evidence="14" key="1">
    <citation type="submission" date="2025-08" db="UniProtKB">
        <authorList>
            <consortium name="RefSeq"/>
        </authorList>
    </citation>
    <scope>IDENTIFICATION</scope>
    <source>
        <tissue evidence="14">Liver</tissue>
    </source>
</reference>
<comment type="similarity">
    <text evidence="2">Belongs to the type I cytokine receptor family. Type 2 subfamily.</text>
</comment>
<sequence length="810" mass="91863">MRASGREQSSKSSVNLSCWLNRSFYGLHYNIVLLQNHSIISSSSSSNSSIRTQILLNTLGRQTFQCNFQQGVKSWLICGIYVDVGIAPDQPKNVSCAQYGKYGRTICSWDRGHYTYLYTTYTLQLTNEIPDGTVLEEKISTTNYSVDLRKKLDFETIYTVVVKATNKLGSNSSEPMQFTLIDIVKPHPPADLSVNCDAFAPQNCTILWQDQQETQCFRLRYQPIHSNSWITLENLNARRYDLHDLKPRMKYEFQVSCRLLPDRGLWSDWSLAFQTEAVPFEPTDVWYLKKEISSKMQNITLFWKSMNASETISKNCHYQVVFQILNQMPPRAAEIFVTTNTVFSQVSLKADYNITLNSQNSRGVSPSVYITTKLGITELPPPNHVLTTSVDNDSIIVKWEAPLAPSSFINGYVVAWVELHRHYHMKTFPTWFKIPFSNCTVIKENLKPNVCYHISVFALYQDRAGKAAVTTENISAKAPLTGPRIMNVTVGDGSILVSWREVPAHQQMGCITSYKIYLQKQLFSVPPEVHEISKTAQQPFSIESIEAGASYVIWMTASTNAGESPKGNEELIHIKTIGFTDASDWIPVITISIITGLSVCICCVPFVRQKIFSLFSALLFGWYPDPANSLWAKEFASTMDESSLNSTEFLSNPARSEDPQTLQIKEVLIKRPYLAFMDMHNFKNTEIEELSMRTMNCDSLTTNIIDNTGNHQLPSLYKKVVPEDPNQDQVFSEYLVNPLEDATVDYLPTITPAIMDPEEDNSESEFNSLPLFPITSFRTSSVRFGGKLTLDAIRMDCNSFTENPFQRRDI</sequence>
<evidence type="ECO:0000256" key="7">
    <source>
        <dbReference type="ARBA" id="ARBA00023136"/>
    </source>
</evidence>
<evidence type="ECO:0000313" key="14">
    <source>
        <dbReference type="RefSeq" id="XP_025027522.1"/>
    </source>
</evidence>
<dbReference type="OMA" id="KWAKECT"/>
<proteinExistence type="inferred from homology"/>
<dbReference type="CTD" id="3595"/>
<dbReference type="AlphaFoldDB" id="A0A9F5IX13"/>